<dbReference type="EMBL" id="MTZU01000019">
    <property type="protein sequence ID" value="PCE33250.1"/>
    <property type="molecule type" value="Genomic_DNA"/>
</dbReference>
<evidence type="ECO:0000313" key="2">
    <source>
        <dbReference type="Proteomes" id="UP000217994"/>
    </source>
</evidence>
<dbReference type="InterPro" id="IPR046225">
    <property type="entry name" value="DUF6258"/>
</dbReference>
<proteinExistence type="predicted"/>
<dbReference type="Pfam" id="PF19772">
    <property type="entry name" value="DUF6258"/>
    <property type="match status" value="1"/>
</dbReference>
<sequence>MDNPFDFFKTVYLGDRACKAISINTWDSVVRIQIDLISRIRSTSGNWDYYTDEDVENGFIVFKNVKYLSMAPEGLLPNDLINSVSVEKDNREGFWVFVLGIDSADERGQSEEVKIRIVAESVFIEREDGMAVAE</sequence>
<dbReference type="AlphaFoldDB" id="A0A2A4FKQ6"/>
<name>A0A2A4FKQ6_9BURK</name>
<gene>
    <name evidence="1" type="ORF">BZL54_05925</name>
</gene>
<protein>
    <submittedName>
        <fullName evidence="1">Uncharacterized protein</fullName>
    </submittedName>
</protein>
<comment type="caution">
    <text evidence="1">The sequence shown here is derived from an EMBL/GenBank/DDBJ whole genome shotgun (WGS) entry which is preliminary data.</text>
</comment>
<reference evidence="1 2" key="1">
    <citation type="submission" date="2017-01" db="EMBL/GenBank/DDBJ databases">
        <title>Whole-Genome Shotgun Sequencing of Two beta-Proteobacterial Species in Search of the Bulgecin Biosynthetic Cluster.</title>
        <authorList>
            <person name="Horsman M.E."/>
            <person name="Marous D.R."/>
            <person name="Li R."/>
            <person name="Oliver R.A."/>
            <person name="Byun B."/>
            <person name="Emrich S.J."/>
            <person name="Boggess B."/>
            <person name="Townsend C.A."/>
            <person name="Mobashery S."/>
        </authorList>
    </citation>
    <scope>NUCLEOTIDE SEQUENCE [LARGE SCALE GENOMIC DNA]</scope>
    <source>
        <strain evidence="1 2">ATCC 31433</strain>
    </source>
</reference>
<accession>A0A2A4FKQ6</accession>
<evidence type="ECO:0000313" key="1">
    <source>
        <dbReference type="EMBL" id="PCE33250.1"/>
    </source>
</evidence>
<organism evidence="1 2">
    <name type="scientific">Burkholderia ubonensis subsp. mesacidophila</name>
    <dbReference type="NCBI Taxonomy" id="265293"/>
    <lineage>
        <taxon>Bacteria</taxon>
        <taxon>Pseudomonadati</taxon>
        <taxon>Pseudomonadota</taxon>
        <taxon>Betaproteobacteria</taxon>
        <taxon>Burkholderiales</taxon>
        <taxon>Burkholderiaceae</taxon>
        <taxon>Burkholderia</taxon>
        <taxon>Burkholderia cepacia complex</taxon>
    </lineage>
</organism>
<dbReference type="Proteomes" id="UP000217994">
    <property type="component" value="Unassembled WGS sequence"/>
</dbReference>